<name>A0A934RUM3_9BACT</name>
<evidence type="ECO:0000313" key="1">
    <source>
        <dbReference type="EMBL" id="MBK1834786.1"/>
    </source>
</evidence>
<keyword evidence="2" id="KW-1185">Reference proteome</keyword>
<dbReference type="EMBL" id="JAENIO010000032">
    <property type="protein sequence ID" value="MBK1834786.1"/>
    <property type="molecule type" value="Genomic_DNA"/>
</dbReference>
<gene>
    <name evidence="1" type="ORF">JIN78_12000</name>
</gene>
<sequence length="95" mass="10571">MIESDPLEFAIKLNRFHRIGIVELVNQSENCRFPPPFIALSQCPGKATLRIALQPLSDNAAKAVGIVEPHPAPHIDQHRLQRGNQLVVGQFARDI</sequence>
<reference evidence="1" key="1">
    <citation type="submission" date="2021-01" db="EMBL/GenBank/DDBJ databases">
        <title>Modified the classification status of verrucomicrobia.</title>
        <authorList>
            <person name="Feng X."/>
        </authorList>
    </citation>
    <scope>NUCLEOTIDE SEQUENCE</scope>
    <source>
        <strain evidence="1">KCTC 12986</strain>
    </source>
</reference>
<dbReference type="Proteomes" id="UP000604083">
    <property type="component" value="Unassembled WGS sequence"/>
</dbReference>
<organism evidence="1 2">
    <name type="scientific">Roseibacillus ishigakijimensis</name>
    <dbReference type="NCBI Taxonomy" id="454146"/>
    <lineage>
        <taxon>Bacteria</taxon>
        <taxon>Pseudomonadati</taxon>
        <taxon>Verrucomicrobiota</taxon>
        <taxon>Verrucomicrobiia</taxon>
        <taxon>Verrucomicrobiales</taxon>
        <taxon>Verrucomicrobiaceae</taxon>
        <taxon>Roseibacillus</taxon>
    </lineage>
</organism>
<protein>
    <submittedName>
        <fullName evidence="1">Uncharacterized protein</fullName>
    </submittedName>
</protein>
<proteinExistence type="predicted"/>
<accession>A0A934RUM3</accession>
<dbReference type="AlphaFoldDB" id="A0A934RUM3"/>
<comment type="caution">
    <text evidence="1">The sequence shown here is derived from an EMBL/GenBank/DDBJ whole genome shotgun (WGS) entry which is preliminary data.</text>
</comment>
<evidence type="ECO:0000313" key="2">
    <source>
        <dbReference type="Proteomes" id="UP000604083"/>
    </source>
</evidence>